<dbReference type="EMBL" id="CADCVQ010000123">
    <property type="protein sequence ID" value="CAA9514668.1"/>
    <property type="molecule type" value="Genomic_DNA"/>
</dbReference>
<evidence type="ECO:0000313" key="2">
    <source>
        <dbReference type="EMBL" id="CAA9514668.1"/>
    </source>
</evidence>
<dbReference type="AlphaFoldDB" id="A0A6J4T5Q2"/>
<evidence type="ECO:0000256" key="1">
    <source>
        <dbReference type="SAM" id="MobiDB-lite"/>
    </source>
</evidence>
<feature type="compositionally biased region" description="Basic and acidic residues" evidence="1">
    <location>
        <begin position="15"/>
        <end position="24"/>
    </location>
</feature>
<accession>A0A6J4T5Q2</accession>
<gene>
    <name evidence="2" type="ORF">AVDCRST_MAG67-2957</name>
</gene>
<sequence>MLHPSTFAQYAGLRSRREPRERRRGADEAAVLIRAAAPADEPVLARLAALDERPELPRGERLIGELGGRVVAALDVCTGRAVADPFAPTSGVVELLGLRAAQVRR</sequence>
<name>A0A6J4T5Q2_9ACTN</name>
<reference evidence="2" key="1">
    <citation type="submission" date="2020-02" db="EMBL/GenBank/DDBJ databases">
        <authorList>
            <person name="Meier V. D."/>
        </authorList>
    </citation>
    <scope>NUCLEOTIDE SEQUENCE</scope>
    <source>
        <strain evidence="2">AVDCRST_MAG67</strain>
    </source>
</reference>
<proteinExistence type="predicted"/>
<organism evidence="2">
    <name type="scientific">uncultured Solirubrobacteraceae bacterium</name>
    <dbReference type="NCBI Taxonomy" id="1162706"/>
    <lineage>
        <taxon>Bacteria</taxon>
        <taxon>Bacillati</taxon>
        <taxon>Actinomycetota</taxon>
        <taxon>Thermoleophilia</taxon>
        <taxon>Solirubrobacterales</taxon>
        <taxon>Solirubrobacteraceae</taxon>
        <taxon>environmental samples</taxon>
    </lineage>
</organism>
<feature type="region of interest" description="Disordered" evidence="1">
    <location>
        <begin position="1"/>
        <end position="24"/>
    </location>
</feature>
<protein>
    <submittedName>
        <fullName evidence="2">Uncharacterized protein</fullName>
    </submittedName>
</protein>